<dbReference type="InterPro" id="IPR036188">
    <property type="entry name" value="FAD/NAD-bd_sf"/>
</dbReference>
<organism evidence="6 7">
    <name type="scientific">Thalassobacterium sedimentorum</name>
    <dbReference type="NCBI Taxonomy" id="3041258"/>
    <lineage>
        <taxon>Bacteria</taxon>
        <taxon>Pseudomonadati</taxon>
        <taxon>Verrucomicrobiota</taxon>
        <taxon>Opitutia</taxon>
        <taxon>Puniceicoccales</taxon>
        <taxon>Coraliomargaritaceae</taxon>
        <taxon>Thalassobacterium</taxon>
    </lineage>
</organism>
<keyword evidence="2" id="KW-0479">Metal-binding</keyword>
<dbReference type="InterPro" id="IPR039650">
    <property type="entry name" value="HdrA-like"/>
</dbReference>
<reference evidence="6 7" key="1">
    <citation type="submission" date="2023-04" db="EMBL/GenBank/DDBJ databases">
        <title>A novel bacteria isolated from coastal sediment.</title>
        <authorList>
            <person name="Liu X.-J."/>
            <person name="Du Z.-J."/>
        </authorList>
    </citation>
    <scope>NUCLEOTIDE SEQUENCE [LARGE SCALE GENOMIC DNA]</scope>
    <source>
        <strain evidence="6 7">SDUM461004</strain>
    </source>
</reference>
<keyword evidence="5" id="KW-0411">Iron-sulfur</keyword>
<gene>
    <name evidence="6" type="ORF">QEH59_16910</name>
</gene>
<keyword evidence="3" id="KW-0560">Oxidoreductase</keyword>
<dbReference type="SUPFAM" id="SSF51905">
    <property type="entry name" value="FAD/NAD(P)-binding domain"/>
    <property type="match status" value="1"/>
</dbReference>
<dbReference type="Proteomes" id="UP001243717">
    <property type="component" value="Unassembled WGS sequence"/>
</dbReference>
<comment type="caution">
    <text evidence="6">The sequence shown here is derived from an EMBL/GenBank/DDBJ whole genome shotgun (WGS) entry which is preliminary data.</text>
</comment>
<proteinExistence type="predicted"/>
<evidence type="ECO:0000256" key="1">
    <source>
        <dbReference type="ARBA" id="ARBA00022485"/>
    </source>
</evidence>
<evidence type="ECO:0000256" key="5">
    <source>
        <dbReference type="ARBA" id="ARBA00023014"/>
    </source>
</evidence>
<dbReference type="RefSeq" id="WP_308986558.1">
    <property type="nucleotide sequence ID" value="NZ_JARXIC010000047.1"/>
</dbReference>
<keyword evidence="7" id="KW-1185">Reference proteome</keyword>
<evidence type="ECO:0000256" key="3">
    <source>
        <dbReference type="ARBA" id="ARBA00023002"/>
    </source>
</evidence>
<evidence type="ECO:0000313" key="6">
    <source>
        <dbReference type="EMBL" id="MDQ8196118.1"/>
    </source>
</evidence>
<dbReference type="Pfam" id="PF12831">
    <property type="entry name" value="FAD_oxidored"/>
    <property type="match status" value="1"/>
</dbReference>
<accession>A0ABU1AR83</accession>
<sequence length="434" mass="46966">MSLNTLKTDTLVCGGGCAGLGAAISAARAGVDTLLVERAPFAGGIVTTVGLPYLDGIVDPKSGDIVVNGLAREILSRMDGCAPDASRYCEIAESHLEAGNQSAVLIPNTEQFKRVADSLLVECSDNLRILYNASVCDVDVREGRIEGLSVATKGGLYKINARTIIDTTGDGDVAYLAGSKMEKSNPLMPMTLHFRIGNVRPTPNMKQAMQRECEQAVQAGEIALFYGPHFEYHFADNEMDIHAIRVSGDASDPFELTQAEITGRRESWIMFERWKSNVPGFENAYFVSSGPYIGVRETRRLKGRYQLTEQDILANTTFDDAVAIGTWYLDVHPNSNSPGQFQSFNPKWPGPYHIPYRSLLPKEVSNLVVAGRCHSATAIAASSSRVTVTAMAMGEAAGAAAKLADLMKRDVAEIEGSSIRSYLADNGVELYPLN</sequence>
<dbReference type="PANTHER" id="PTHR43498">
    <property type="entry name" value="FERREDOXIN:COB-COM HETERODISULFIDE REDUCTASE SUBUNIT A"/>
    <property type="match status" value="1"/>
</dbReference>
<name>A0ABU1AR83_9BACT</name>
<dbReference type="Gene3D" id="3.50.50.60">
    <property type="entry name" value="FAD/NAD(P)-binding domain"/>
    <property type="match status" value="1"/>
</dbReference>
<evidence type="ECO:0000256" key="2">
    <source>
        <dbReference type="ARBA" id="ARBA00022723"/>
    </source>
</evidence>
<evidence type="ECO:0000256" key="4">
    <source>
        <dbReference type="ARBA" id="ARBA00023004"/>
    </source>
</evidence>
<keyword evidence="4" id="KW-0408">Iron</keyword>
<dbReference type="PANTHER" id="PTHR43498:SF1">
    <property type="entry name" value="COB--COM HETERODISULFIDE REDUCTASE IRON-SULFUR SUBUNIT A"/>
    <property type="match status" value="1"/>
</dbReference>
<evidence type="ECO:0000313" key="7">
    <source>
        <dbReference type="Proteomes" id="UP001243717"/>
    </source>
</evidence>
<keyword evidence="1" id="KW-0004">4Fe-4S</keyword>
<dbReference type="EMBL" id="JARXIC010000047">
    <property type="protein sequence ID" value="MDQ8196118.1"/>
    <property type="molecule type" value="Genomic_DNA"/>
</dbReference>
<protein>
    <submittedName>
        <fullName evidence="6">FAD-dependent oxidoreductase</fullName>
    </submittedName>
</protein>